<evidence type="ECO:0000256" key="5">
    <source>
        <dbReference type="ARBA" id="ARBA00022679"/>
    </source>
</evidence>
<evidence type="ECO:0000256" key="3">
    <source>
        <dbReference type="ARBA" id="ARBA00010217"/>
    </source>
</evidence>
<dbReference type="GO" id="GO:0004672">
    <property type="term" value="F:protein kinase activity"/>
    <property type="evidence" value="ECO:0007669"/>
    <property type="project" value="InterPro"/>
</dbReference>
<keyword evidence="10 20" id="KW-0418">Kinase</keyword>
<keyword evidence="6 17" id="KW-0812">Transmembrane</keyword>
<evidence type="ECO:0000256" key="7">
    <source>
        <dbReference type="ARBA" id="ARBA00022729"/>
    </source>
</evidence>
<evidence type="ECO:0000256" key="15">
    <source>
        <dbReference type="ARBA" id="ARBA00023180"/>
    </source>
</evidence>
<evidence type="ECO:0000256" key="12">
    <source>
        <dbReference type="ARBA" id="ARBA00022989"/>
    </source>
</evidence>
<evidence type="ECO:0000313" key="20">
    <source>
        <dbReference type="EMBL" id="KAF5205622.1"/>
    </source>
</evidence>
<evidence type="ECO:0000256" key="11">
    <source>
        <dbReference type="ARBA" id="ARBA00022840"/>
    </source>
</evidence>
<dbReference type="Proteomes" id="UP000554482">
    <property type="component" value="Unassembled WGS sequence"/>
</dbReference>
<organism evidence="20 21">
    <name type="scientific">Thalictrum thalictroides</name>
    <name type="common">Rue-anemone</name>
    <name type="synonym">Anemone thalictroides</name>
    <dbReference type="NCBI Taxonomy" id="46969"/>
    <lineage>
        <taxon>Eukaryota</taxon>
        <taxon>Viridiplantae</taxon>
        <taxon>Streptophyta</taxon>
        <taxon>Embryophyta</taxon>
        <taxon>Tracheophyta</taxon>
        <taxon>Spermatophyta</taxon>
        <taxon>Magnoliopsida</taxon>
        <taxon>Ranunculales</taxon>
        <taxon>Ranunculaceae</taxon>
        <taxon>Thalictroideae</taxon>
        <taxon>Thalictrum</taxon>
    </lineage>
</organism>
<dbReference type="GO" id="GO:0002229">
    <property type="term" value="P:defense response to oomycetes"/>
    <property type="evidence" value="ECO:0007669"/>
    <property type="project" value="UniProtKB-ARBA"/>
</dbReference>
<feature type="chain" id="PRO_5029699984" evidence="18">
    <location>
        <begin position="26"/>
        <end position="519"/>
    </location>
</feature>
<comment type="similarity">
    <text evidence="3">In the C-terminal section; belongs to the protein kinase superfamily. Ser/Thr protein kinase family.</text>
</comment>
<dbReference type="GO" id="GO:0005524">
    <property type="term" value="F:ATP binding"/>
    <property type="evidence" value="ECO:0007669"/>
    <property type="project" value="UniProtKB-UniRule"/>
</dbReference>
<evidence type="ECO:0000313" key="21">
    <source>
        <dbReference type="Proteomes" id="UP000554482"/>
    </source>
</evidence>
<dbReference type="GO" id="GO:0005886">
    <property type="term" value="C:plasma membrane"/>
    <property type="evidence" value="ECO:0007669"/>
    <property type="project" value="UniProtKB-SubCell"/>
</dbReference>
<evidence type="ECO:0000256" key="18">
    <source>
        <dbReference type="SAM" id="SignalP"/>
    </source>
</evidence>
<dbReference type="PROSITE" id="PS50011">
    <property type="entry name" value="PROTEIN_KINASE_DOM"/>
    <property type="match status" value="1"/>
</dbReference>
<dbReference type="InterPro" id="IPR000719">
    <property type="entry name" value="Prot_kinase_dom"/>
</dbReference>
<gene>
    <name evidence="20" type="ORF">FRX31_004791</name>
</gene>
<evidence type="ECO:0000256" key="1">
    <source>
        <dbReference type="ARBA" id="ARBA00004251"/>
    </source>
</evidence>
<keyword evidence="11 16" id="KW-0067">ATP-binding</keyword>
<dbReference type="SUPFAM" id="SSF49899">
    <property type="entry name" value="Concanavalin A-like lectins/glucanases"/>
    <property type="match status" value="1"/>
</dbReference>
<dbReference type="CDD" id="cd06899">
    <property type="entry name" value="lectin_legume_LecRK_Arcelin_ConA"/>
    <property type="match status" value="1"/>
</dbReference>
<evidence type="ECO:0000256" key="8">
    <source>
        <dbReference type="ARBA" id="ARBA00022734"/>
    </source>
</evidence>
<evidence type="ECO:0000256" key="10">
    <source>
        <dbReference type="ARBA" id="ARBA00022777"/>
    </source>
</evidence>
<dbReference type="Pfam" id="PF00069">
    <property type="entry name" value="Pkinase"/>
    <property type="match status" value="1"/>
</dbReference>
<keyword evidence="4" id="KW-1003">Cell membrane</keyword>
<keyword evidence="9 16" id="KW-0547">Nucleotide-binding</keyword>
<feature type="transmembrane region" description="Helical" evidence="17">
    <location>
        <begin position="273"/>
        <end position="297"/>
    </location>
</feature>
<protein>
    <submittedName>
        <fullName evidence="20">Lectin receptor kinase</fullName>
    </submittedName>
</protein>
<evidence type="ECO:0000256" key="17">
    <source>
        <dbReference type="SAM" id="Phobius"/>
    </source>
</evidence>
<dbReference type="FunFam" id="3.30.200.20:FF:000168">
    <property type="entry name" value="L-type lectin-domain containing receptor kinase IX.1"/>
    <property type="match status" value="1"/>
</dbReference>
<dbReference type="PROSITE" id="PS00107">
    <property type="entry name" value="PROTEIN_KINASE_ATP"/>
    <property type="match status" value="1"/>
</dbReference>
<reference evidence="20 21" key="1">
    <citation type="submission" date="2020-06" db="EMBL/GenBank/DDBJ databases">
        <title>Transcriptomic and genomic resources for Thalictrum thalictroides and T. hernandezii: Facilitating candidate gene discovery in an emerging model plant lineage.</title>
        <authorList>
            <person name="Arias T."/>
            <person name="Riano-Pachon D.M."/>
            <person name="Di Stilio V.S."/>
        </authorList>
    </citation>
    <scope>NUCLEOTIDE SEQUENCE [LARGE SCALE GENOMIC DNA]</scope>
    <source>
        <strain evidence="21">cv. WT478/WT964</strain>
        <tissue evidence="20">Leaves</tissue>
    </source>
</reference>
<dbReference type="InterPro" id="IPR017441">
    <property type="entry name" value="Protein_kinase_ATP_BS"/>
</dbReference>
<keyword evidence="7 18" id="KW-0732">Signal</keyword>
<comment type="similarity">
    <text evidence="2">In the N-terminal section; belongs to the leguminous lectin family.</text>
</comment>
<evidence type="ECO:0000256" key="6">
    <source>
        <dbReference type="ARBA" id="ARBA00022692"/>
    </source>
</evidence>
<keyword evidence="13 17" id="KW-0472">Membrane</keyword>
<comment type="caution">
    <text evidence="20">The sequence shown here is derived from an EMBL/GenBank/DDBJ whole genome shotgun (WGS) entry which is preliminary data.</text>
</comment>
<dbReference type="InterPro" id="IPR011009">
    <property type="entry name" value="Kinase-like_dom_sf"/>
</dbReference>
<dbReference type="GO" id="GO:0030246">
    <property type="term" value="F:carbohydrate binding"/>
    <property type="evidence" value="ECO:0007669"/>
    <property type="project" value="UniProtKB-KW"/>
</dbReference>
<evidence type="ECO:0000256" key="16">
    <source>
        <dbReference type="PROSITE-ProRule" id="PRU10141"/>
    </source>
</evidence>
<dbReference type="AlphaFoldDB" id="A0A7J6XB83"/>
<keyword evidence="15" id="KW-0325">Glycoprotein</keyword>
<keyword evidence="5" id="KW-0808">Transferase</keyword>
<dbReference type="PROSITE" id="PS00108">
    <property type="entry name" value="PROTEIN_KINASE_ST"/>
    <property type="match status" value="1"/>
</dbReference>
<keyword evidence="21" id="KW-1185">Reference proteome</keyword>
<dbReference type="Gene3D" id="1.10.510.10">
    <property type="entry name" value="Transferase(Phosphotransferase) domain 1"/>
    <property type="match status" value="1"/>
</dbReference>
<evidence type="ECO:0000256" key="2">
    <source>
        <dbReference type="ARBA" id="ARBA00008536"/>
    </source>
</evidence>
<dbReference type="InterPro" id="IPR050528">
    <property type="entry name" value="L-type_Lectin-RKs"/>
</dbReference>
<dbReference type="InterPro" id="IPR008271">
    <property type="entry name" value="Ser/Thr_kinase_AS"/>
</dbReference>
<dbReference type="Gene3D" id="3.30.200.20">
    <property type="entry name" value="Phosphorylase Kinase, domain 1"/>
    <property type="match status" value="1"/>
</dbReference>
<keyword evidence="8" id="KW-0430">Lectin</keyword>
<proteinExistence type="inferred from homology"/>
<sequence length="519" mass="57861">MSSFKDICVLIISSVLLILFPPANPTHFRITSFDSGSNDIIYDGAARPLNGAVEFNSATDLSQVGRATYANSVQVWDANTGNISDFSTHFSFTIDTQNHSVYGDGLAFFLAPIWLPIPTNSVGQYLGLFNTTTANETSQNQIVFVEFDSFPNPEWDPDFQHVGINVNALYSANFVKWNAGLYSNQISNAWINYSASTKNLSILLTYSNSSSSQDSYYVSHIVDITKILPEWVTIGFSAATGSNIERHSLNFWEFNSTLNLKVKLAEEKNVKRVILTTGLVVSAGLLICGVGVAWFVVKRKNKTKIEKEMANLTSITSDDFERGVGPKKFSYGELSSATDNFLRERKLGEGGFGAVYRGLLNDTNLDVAVKRISRGSKQGKREYVTEVKIISRLRHRNLVQLIGWCHEQHGEFLLVYEFMPNCSLDTHLFGKKDSLCWEIRYKISLGLASALFYLHEELEQCVVHRDIKSSNVMLDSNFNAKLGDFGLATLMDHELGHQTTGLAGTWGYMAPEYIRTGKA</sequence>
<evidence type="ECO:0000256" key="14">
    <source>
        <dbReference type="ARBA" id="ARBA00023170"/>
    </source>
</evidence>
<dbReference type="EMBL" id="JABWDY010003829">
    <property type="protein sequence ID" value="KAF5205622.1"/>
    <property type="molecule type" value="Genomic_DNA"/>
</dbReference>
<dbReference type="Gene3D" id="2.60.120.200">
    <property type="match status" value="1"/>
</dbReference>
<dbReference type="InterPro" id="IPR000985">
    <property type="entry name" value="Lectin_LegA_CS"/>
</dbReference>
<dbReference type="PANTHER" id="PTHR27007">
    <property type="match status" value="1"/>
</dbReference>
<dbReference type="SMART" id="SM00220">
    <property type="entry name" value="S_TKc"/>
    <property type="match status" value="1"/>
</dbReference>
<dbReference type="FunFam" id="1.10.510.10:FF:000240">
    <property type="entry name" value="Lectin-domain containing receptor kinase A4.3"/>
    <property type="match status" value="1"/>
</dbReference>
<evidence type="ECO:0000259" key="19">
    <source>
        <dbReference type="PROSITE" id="PS50011"/>
    </source>
</evidence>
<evidence type="ECO:0000256" key="4">
    <source>
        <dbReference type="ARBA" id="ARBA00022475"/>
    </source>
</evidence>
<dbReference type="PROSITE" id="PS00308">
    <property type="entry name" value="LECTIN_LEGUME_ALPHA"/>
    <property type="match status" value="1"/>
</dbReference>
<keyword evidence="12 17" id="KW-1133">Transmembrane helix</keyword>
<keyword evidence="14 20" id="KW-0675">Receptor</keyword>
<comment type="subcellular location">
    <subcellularLocation>
        <location evidence="1">Cell membrane</location>
        <topology evidence="1">Single-pass type I membrane protein</topology>
    </subcellularLocation>
</comment>
<dbReference type="Pfam" id="PF00139">
    <property type="entry name" value="Lectin_legB"/>
    <property type="match status" value="1"/>
</dbReference>
<accession>A0A7J6XB83</accession>
<feature type="signal peptide" evidence="18">
    <location>
        <begin position="1"/>
        <end position="25"/>
    </location>
</feature>
<dbReference type="SUPFAM" id="SSF56112">
    <property type="entry name" value="Protein kinase-like (PK-like)"/>
    <property type="match status" value="1"/>
</dbReference>
<feature type="domain" description="Protein kinase" evidence="19">
    <location>
        <begin position="341"/>
        <end position="519"/>
    </location>
</feature>
<evidence type="ECO:0000256" key="13">
    <source>
        <dbReference type="ARBA" id="ARBA00023136"/>
    </source>
</evidence>
<feature type="non-terminal residue" evidence="20">
    <location>
        <position position="519"/>
    </location>
</feature>
<feature type="binding site" evidence="16">
    <location>
        <position position="370"/>
    </location>
    <ligand>
        <name>ATP</name>
        <dbReference type="ChEBI" id="CHEBI:30616"/>
    </ligand>
</feature>
<dbReference type="InterPro" id="IPR013320">
    <property type="entry name" value="ConA-like_dom_sf"/>
</dbReference>
<dbReference type="InterPro" id="IPR001220">
    <property type="entry name" value="Legume_lectin_dom"/>
</dbReference>
<name>A0A7J6XB83_THATH</name>
<dbReference type="OrthoDB" id="4062651at2759"/>
<evidence type="ECO:0000256" key="9">
    <source>
        <dbReference type="ARBA" id="ARBA00022741"/>
    </source>
</evidence>